<accession>A0A0C9XRR5</accession>
<proteinExistence type="predicted"/>
<dbReference type="STRING" id="765257.A0A0C9XRR5"/>
<dbReference type="Proteomes" id="UP000054018">
    <property type="component" value="Unassembled WGS sequence"/>
</dbReference>
<dbReference type="AlphaFoldDB" id="A0A0C9XRR5"/>
<evidence type="ECO:0000313" key="2">
    <source>
        <dbReference type="EMBL" id="KIK14960.1"/>
    </source>
</evidence>
<gene>
    <name evidence="2" type="ORF">PISMIDRAFT_116044</name>
</gene>
<organism evidence="2 3">
    <name type="scientific">Pisolithus microcarpus 441</name>
    <dbReference type="NCBI Taxonomy" id="765257"/>
    <lineage>
        <taxon>Eukaryota</taxon>
        <taxon>Fungi</taxon>
        <taxon>Dikarya</taxon>
        <taxon>Basidiomycota</taxon>
        <taxon>Agaricomycotina</taxon>
        <taxon>Agaricomycetes</taxon>
        <taxon>Agaricomycetidae</taxon>
        <taxon>Boletales</taxon>
        <taxon>Sclerodermatineae</taxon>
        <taxon>Pisolithaceae</taxon>
        <taxon>Pisolithus</taxon>
    </lineage>
</organism>
<evidence type="ECO:0000313" key="3">
    <source>
        <dbReference type="Proteomes" id="UP000054018"/>
    </source>
</evidence>
<sequence>MLIALILKKTQEQQMKNWDSQTRVMSELLANIKRCLHRPNIILCAWEYAFIWHILHVGNDIDLKMFRRIVTVTVLNTTLWGDIPLVFLLSFGSICLAGSIALGVCCLSWHLWS</sequence>
<dbReference type="HOGENOM" id="CLU_2134527_0_0_1"/>
<keyword evidence="1" id="KW-0472">Membrane</keyword>
<keyword evidence="3" id="KW-1185">Reference proteome</keyword>
<name>A0A0C9XRR5_9AGAM</name>
<keyword evidence="1" id="KW-1133">Transmembrane helix</keyword>
<dbReference type="OrthoDB" id="6500128at2759"/>
<keyword evidence="1" id="KW-0812">Transmembrane</keyword>
<reference evidence="3" key="2">
    <citation type="submission" date="2015-01" db="EMBL/GenBank/DDBJ databases">
        <title>Evolutionary Origins and Diversification of the Mycorrhizal Mutualists.</title>
        <authorList>
            <consortium name="DOE Joint Genome Institute"/>
            <consortium name="Mycorrhizal Genomics Consortium"/>
            <person name="Kohler A."/>
            <person name="Kuo A."/>
            <person name="Nagy L.G."/>
            <person name="Floudas D."/>
            <person name="Copeland A."/>
            <person name="Barry K.W."/>
            <person name="Cichocki N."/>
            <person name="Veneault-Fourrey C."/>
            <person name="LaButti K."/>
            <person name="Lindquist E.A."/>
            <person name="Lipzen A."/>
            <person name="Lundell T."/>
            <person name="Morin E."/>
            <person name="Murat C."/>
            <person name="Riley R."/>
            <person name="Ohm R."/>
            <person name="Sun H."/>
            <person name="Tunlid A."/>
            <person name="Henrissat B."/>
            <person name="Grigoriev I.V."/>
            <person name="Hibbett D.S."/>
            <person name="Martin F."/>
        </authorList>
    </citation>
    <scope>NUCLEOTIDE SEQUENCE [LARGE SCALE GENOMIC DNA]</scope>
    <source>
        <strain evidence="3">441</strain>
    </source>
</reference>
<dbReference type="EMBL" id="KN833913">
    <property type="protein sequence ID" value="KIK14960.1"/>
    <property type="molecule type" value="Genomic_DNA"/>
</dbReference>
<protein>
    <submittedName>
        <fullName evidence="2">Uncharacterized protein</fullName>
    </submittedName>
</protein>
<evidence type="ECO:0000256" key="1">
    <source>
        <dbReference type="SAM" id="Phobius"/>
    </source>
</evidence>
<reference evidence="2 3" key="1">
    <citation type="submission" date="2014-04" db="EMBL/GenBank/DDBJ databases">
        <authorList>
            <consortium name="DOE Joint Genome Institute"/>
            <person name="Kuo A."/>
            <person name="Kohler A."/>
            <person name="Costa M.D."/>
            <person name="Nagy L.G."/>
            <person name="Floudas D."/>
            <person name="Copeland A."/>
            <person name="Barry K.W."/>
            <person name="Cichocki N."/>
            <person name="Veneault-Fourrey C."/>
            <person name="LaButti K."/>
            <person name="Lindquist E.A."/>
            <person name="Lipzen A."/>
            <person name="Lundell T."/>
            <person name="Morin E."/>
            <person name="Murat C."/>
            <person name="Sun H."/>
            <person name="Tunlid A."/>
            <person name="Henrissat B."/>
            <person name="Grigoriev I.V."/>
            <person name="Hibbett D.S."/>
            <person name="Martin F."/>
            <person name="Nordberg H.P."/>
            <person name="Cantor M.N."/>
            <person name="Hua S.X."/>
        </authorList>
    </citation>
    <scope>NUCLEOTIDE SEQUENCE [LARGE SCALE GENOMIC DNA]</scope>
    <source>
        <strain evidence="2 3">441</strain>
    </source>
</reference>
<feature type="transmembrane region" description="Helical" evidence="1">
    <location>
        <begin position="85"/>
        <end position="112"/>
    </location>
</feature>